<keyword evidence="3" id="KW-0597">Phosphoprotein</keyword>
<evidence type="ECO:0000256" key="2">
    <source>
        <dbReference type="ARBA" id="ARBA00012438"/>
    </source>
</evidence>
<protein>
    <recommendedName>
        <fullName evidence="2">histidine kinase</fullName>
        <ecNumber evidence="2">2.7.13.3</ecNumber>
    </recommendedName>
</protein>
<dbReference type="SUPFAM" id="SSF55874">
    <property type="entry name" value="ATPase domain of HSP90 chaperone/DNA topoisomerase II/histidine kinase"/>
    <property type="match status" value="1"/>
</dbReference>
<dbReference type="Pfam" id="PF02518">
    <property type="entry name" value="HATPase_c"/>
    <property type="match status" value="1"/>
</dbReference>
<dbReference type="CDD" id="cd00075">
    <property type="entry name" value="HATPase"/>
    <property type="match status" value="1"/>
</dbReference>
<keyword evidence="4 7" id="KW-0418">Kinase</keyword>
<evidence type="ECO:0000313" key="7">
    <source>
        <dbReference type="EMBL" id="MFD0852670.1"/>
    </source>
</evidence>
<reference evidence="8" key="1">
    <citation type="journal article" date="2019" name="Int. J. Syst. Evol. Microbiol.">
        <title>The Global Catalogue of Microorganisms (GCM) 10K type strain sequencing project: providing services to taxonomists for standard genome sequencing and annotation.</title>
        <authorList>
            <consortium name="The Broad Institute Genomics Platform"/>
            <consortium name="The Broad Institute Genome Sequencing Center for Infectious Disease"/>
            <person name="Wu L."/>
            <person name="Ma J."/>
        </authorList>
    </citation>
    <scope>NUCLEOTIDE SEQUENCE [LARGE SCALE GENOMIC DNA]</scope>
    <source>
        <strain evidence="8">JCM 31696</strain>
    </source>
</reference>
<dbReference type="PRINTS" id="PR00344">
    <property type="entry name" value="BCTRLSENSOR"/>
</dbReference>
<dbReference type="InterPro" id="IPR036890">
    <property type="entry name" value="HATPase_C_sf"/>
</dbReference>
<sequence length="129" mass="13754">PEITARLDPRRVDVIVANLVGNALKHGAPPVSLRLHAAAGEITIEVRDQGPGVDPAVLPHVFDRFYKADTARSRSDGSGLGLAIARENARLHRDDDHQGDITAAGSRDGGAVFTVRLPRQAHAPSEEDT</sequence>
<evidence type="ECO:0000259" key="6">
    <source>
        <dbReference type="PROSITE" id="PS50109"/>
    </source>
</evidence>
<dbReference type="EMBL" id="JBHTIR010001537">
    <property type="protein sequence ID" value="MFD0852670.1"/>
    <property type="molecule type" value="Genomic_DNA"/>
</dbReference>
<dbReference type="PANTHER" id="PTHR43547">
    <property type="entry name" value="TWO-COMPONENT HISTIDINE KINASE"/>
    <property type="match status" value="1"/>
</dbReference>
<dbReference type="InterPro" id="IPR004358">
    <property type="entry name" value="Sig_transdc_His_kin-like_C"/>
</dbReference>
<comment type="caution">
    <text evidence="7">The sequence shown here is derived from an EMBL/GenBank/DDBJ whole genome shotgun (WGS) entry which is preliminary data.</text>
</comment>
<organism evidence="7 8">
    <name type="scientific">Actinomadura adrarensis</name>
    <dbReference type="NCBI Taxonomy" id="1819600"/>
    <lineage>
        <taxon>Bacteria</taxon>
        <taxon>Bacillati</taxon>
        <taxon>Actinomycetota</taxon>
        <taxon>Actinomycetes</taxon>
        <taxon>Streptosporangiales</taxon>
        <taxon>Thermomonosporaceae</taxon>
        <taxon>Actinomadura</taxon>
    </lineage>
</organism>
<name>A0ABW3CDQ1_9ACTN</name>
<evidence type="ECO:0000256" key="1">
    <source>
        <dbReference type="ARBA" id="ARBA00000085"/>
    </source>
</evidence>
<dbReference type="Gene3D" id="3.30.565.10">
    <property type="entry name" value="Histidine kinase-like ATPase, C-terminal domain"/>
    <property type="match status" value="1"/>
</dbReference>
<accession>A0ABW3CDQ1</accession>
<dbReference type="InterPro" id="IPR003594">
    <property type="entry name" value="HATPase_dom"/>
</dbReference>
<dbReference type="GO" id="GO:0016301">
    <property type="term" value="F:kinase activity"/>
    <property type="evidence" value="ECO:0007669"/>
    <property type="project" value="UniProtKB-KW"/>
</dbReference>
<feature type="domain" description="Histidine kinase" evidence="6">
    <location>
        <begin position="1"/>
        <end position="121"/>
    </location>
</feature>
<dbReference type="InterPro" id="IPR005467">
    <property type="entry name" value="His_kinase_dom"/>
</dbReference>
<evidence type="ECO:0000256" key="4">
    <source>
        <dbReference type="ARBA" id="ARBA00022777"/>
    </source>
</evidence>
<evidence type="ECO:0000313" key="8">
    <source>
        <dbReference type="Proteomes" id="UP001597083"/>
    </source>
</evidence>
<keyword evidence="4 7" id="KW-0808">Transferase</keyword>
<keyword evidence="5" id="KW-0902">Two-component regulatory system</keyword>
<gene>
    <name evidence="7" type="ORF">ACFQ07_10565</name>
</gene>
<dbReference type="EC" id="2.7.13.3" evidence="2"/>
<dbReference type="PROSITE" id="PS50109">
    <property type="entry name" value="HIS_KIN"/>
    <property type="match status" value="1"/>
</dbReference>
<proteinExistence type="predicted"/>
<evidence type="ECO:0000256" key="3">
    <source>
        <dbReference type="ARBA" id="ARBA00022553"/>
    </source>
</evidence>
<feature type="non-terminal residue" evidence="7">
    <location>
        <position position="1"/>
    </location>
</feature>
<dbReference type="Proteomes" id="UP001597083">
    <property type="component" value="Unassembled WGS sequence"/>
</dbReference>
<keyword evidence="8" id="KW-1185">Reference proteome</keyword>
<comment type="catalytic activity">
    <reaction evidence="1">
        <text>ATP + protein L-histidine = ADP + protein N-phospho-L-histidine.</text>
        <dbReference type="EC" id="2.7.13.3"/>
    </reaction>
</comment>
<dbReference type="PANTHER" id="PTHR43547:SF2">
    <property type="entry name" value="HYBRID SIGNAL TRANSDUCTION HISTIDINE KINASE C"/>
    <property type="match status" value="1"/>
</dbReference>
<evidence type="ECO:0000256" key="5">
    <source>
        <dbReference type="ARBA" id="ARBA00023012"/>
    </source>
</evidence>
<dbReference type="SMART" id="SM00387">
    <property type="entry name" value="HATPase_c"/>
    <property type="match status" value="1"/>
</dbReference>